<dbReference type="CDD" id="cd00082">
    <property type="entry name" value="HisKA"/>
    <property type="match status" value="1"/>
</dbReference>
<evidence type="ECO:0000256" key="6">
    <source>
        <dbReference type="ARBA" id="ARBA00022692"/>
    </source>
</evidence>
<dbReference type="NCBIfam" id="NF038389">
    <property type="entry name" value="ArsS_fam_HK"/>
    <property type="match status" value="1"/>
</dbReference>
<evidence type="ECO:0000256" key="1">
    <source>
        <dbReference type="ARBA" id="ARBA00000085"/>
    </source>
</evidence>
<keyword evidence="6 10" id="KW-0812">Transmembrane</keyword>
<dbReference type="PROSITE" id="PS50885">
    <property type="entry name" value="HAMP"/>
    <property type="match status" value="1"/>
</dbReference>
<evidence type="ECO:0000256" key="5">
    <source>
        <dbReference type="ARBA" id="ARBA00022679"/>
    </source>
</evidence>
<evidence type="ECO:0000256" key="3">
    <source>
        <dbReference type="ARBA" id="ARBA00012438"/>
    </source>
</evidence>
<protein>
    <recommendedName>
        <fullName evidence="3">histidine kinase</fullName>
        <ecNumber evidence="3">2.7.13.3</ecNumber>
    </recommendedName>
</protein>
<feature type="domain" description="Histidine kinase" evidence="11">
    <location>
        <begin position="217"/>
        <end position="387"/>
    </location>
</feature>
<gene>
    <name evidence="13" type="ORF">DU473_03175</name>
</gene>
<evidence type="ECO:0000256" key="10">
    <source>
        <dbReference type="SAM" id="Phobius"/>
    </source>
</evidence>
<dbReference type="InterPro" id="IPR003661">
    <property type="entry name" value="HisK_dim/P_dom"/>
</dbReference>
<dbReference type="OrthoDB" id="9812241at2"/>
<feature type="transmembrane region" description="Helical" evidence="10">
    <location>
        <begin position="135"/>
        <end position="156"/>
    </location>
</feature>
<evidence type="ECO:0000313" key="14">
    <source>
        <dbReference type="Proteomes" id="UP000292583"/>
    </source>
</evidence>
<dbReference type="AlphaFoldDB" id="A0A4Q9JUQ8"/>
<dbReference type="InterPro" id="IPR036890">
    <property type="entry name" value="HATPase_C_sf"/>
</dbReference>
<evidence type="ECO:0000259" key="12">
    <source>
        <dbReference type="PROSITE" id="PS50885"/>
    </source>
</evidence>
<keyword evidence="5" id="KW-0808">Transferase</keyword>
<comment type="caution">
    <text evidence="13">The sequence shown here is derived from an EMBL/GenBank/DDBJ whole genome shotgun (WGS) entry which is preliminary data.</text>
</comment>
<keyword evidence="7 13" id="KW-0418">Kinase</keyword>
<proteinExistence type="predicted"/>
<feature type="domain" description="HAMP" evidence="12">
    <location>
        <begin position="159"/>
        <end position="209"/>
    </location>
</feature>
<dbReference type="EC" id="2.7.13.3" evidence="3"/>
<evidence type="ECO:0000259" key="11">
    <source>
        <dbReference type="PROSITE" id="PS50109"/>
    </source>
</evidence>
<organism evidence="13 14">
    <name type="scientific">Campylobacter novaezeelandiae</name>
    <dbReference type="NCBI Taxonomy" id="2267891"/>
    <lineage>
        <taxon>Bacteria</taxon>
        <taxon>Pseudomonadati</taxon>
        <taxon>Campylobacterota</taxon>
        <taxon>Epsilonproteobacteria</taxon>
        <taxon>Campylobacterales</taxon>
        <taxon>Campylobacteraceae</taxon>
        <taxon>Campylobacter</taxon>
    </lineage>
</organism>
<dbReference type="RefSeq" id="WP_131163621.1">
    <property type="nucleotide sequence ID" value="NZ_CP076657.1"/>
</dbReference>
<dbReference type="PROSITE" id="PS50109">
    <property type="entry name" value="HIS_KIN"/>
    <property type="match status" value="1"/>
</dbReference>
<accession>A0A4Q9JUQ8</accession>
<dbReference type="InterPro" id="IPR036097">
    <property type="entry name" value="HisK_dim/P_sf"/>
</dbReference>
<dbReference type="PANTHER" id="PTHR45528:SF12">
    <property type="entry name" value="SENSOR HISTIDINE KINASE ARSS"/>
    <property type="match status" value="1"/>
</dbReference>
<evidence type="ECO:0000256" key="2">
    <source>
        <dbReference type="ARBA" id="ARBA00004141"/>
    </source>
</evidence>
<dbReference type="Gene3D" id="6.10.340.10">
    <property type="match status" value="1"/>
</dbReference>
<dbReference type="SUPFAM" id="SSF47384">
    <property type="entry name" value="Homodimeric domain of signal transducing histidine kinase"/>
    <property type="match status" value="1"/>
</dbReference>
<keyword evidence="9 10" id="KW-0472">Membrane</keyword>
<keyword evidence="4" id="KW-0597">Phosphoprotein</keyword>
<comment type="catalytic activity">
    <reaction evidence="1">
        <text>ATP + protein L-histidine = ADP + protein N-phospho-L-histidine.</text>
        <dbReference type="EC" id="2.7.13.3"/>
    </reaction>
</comment>
<evidence type="ECO:0000256" key="4">
    <source>
        <dbReference type="ARBA" id="ARBA00022553"/>
    </source>
</evidence>
<dbReference type="EMBL" id="QPGR01000004">
    <property type="protein sequence ID" value="TBR81493.1"/>
    <property type="molecule type" value="Genomic_DNA"/>
</dbReference>
<dbReference type="InterPro" id="IPR003660">
    <property type="entry name" value="HAMP_dom"/>
</dbReference>
<dbReference type="Proteomes" id="UP000292583">
    <property type="component" value="Unassembled WGS sequence"/>
</dbReference>
<evidence type="ECO:0000256" key="8">
    <source>
        <dbReference type="ARBA" id="ARBA00022989"/>
    </source>
</evidence>
<keyword evidence="14" id="KW-1185">Reference proteome</keyword>
<dbReference type="InterPro" id="IPR050398">
    <property type="entry name" value="HssS/ArlS-like"/>
</dbReference>
<dbReference type="GO" id="GO:0016020">
    <property type="term" value="C:membrane"/>
    <property type="evidence" value="ECO:0007669"/>
    <property type="project" value="UniProtKB-SubCell"/>
</dbReference>
<reference evidence="13 14" key="1">
    <citation type="submission" date="2018-07" db="EMBL/GenBank/DDBJ databases">
        <title>Campylobacter zealandensis sp. nov., isolated from birds and water in New Zealand.</title>
        <authorList>
            <person name="Wilkinson D.A."/>
            <person name="Biggs P.J."/>
            <person name="French N.P."/>
            <person name="Midwinter A.C."/>
        </authorList>
    </citation>
    <scope>NUCLEOTIDE SEQUENCE [LARGE SCALE GENOMIC DNA]</scope>
    <source>
        <strain evidence="13 14">B423b</strain>
    </source>
</reference>
<evidence type="ECO:0000256" key="7">
    <source>
        <dbReference type="ARBA" id="ARBA00022777"/>
    </source>
</evidence>
<dbReference type="Gene3D" id="3.30.565.10">
    <property type="entry name" value="Histidine kinase-like ATPase, C-terminal domain"/>
    <property type="match status" value="1"/>
</dbReference>
<dbReference type="InterPro" id="IPR047994">
    <property type="entry name" value="ArsS-like"/>
</dbReference>
<keyword evidence="8 10" id="KW-1133">Transmembrane helix</keyword>
<dbReference type="Gene3D" id="1.10.287.130">
    <property type="match status" value="1"/>
</dbReference>
<dbReference type="SUPFAM" id="SSF55874">
    <property type="entry name" value="ATPase domain of HSP90 chaperone/DNA topoisomerase II/histidine kinase"/>
    <property type="match status" value="1"/>
</dbReference>
<dbReference type="InterPro" id="IPR005467">
    <property type="entry name" value="His_kinase_dom"/>
</dbReference>
<feature type="transmembrane region" description="Helical" evidence="10">
    <location>
        <begin position="7"/>
        <end position="29"/>
    </location>
</feature>
<dbReference type="GO" id="GO:0000155">
    <property type="term" value="F:phosphorelay sensor kinase activity"/>
    <property type="evidence" value="ECO:0007669"/>
    <property type="project" value="InterPro"/>
</dbReference>
<evidence type="ECO:0000256" key="9">
    <source>
        <dbReference type="ARBA" id="ARBA00023136"/>
    </source>
</evidence>
<evidence type="ECO:0000313" key="13">
    <source>
        <dbReference type="EMBL" id="TBR81493.1"/>
    </source>
</evidence>
<name>A0A4Q9JUQ8_9BACT</name>
<dbReference type="PANTHER" id="PTHR45528">
    <property type="entry name" value="SENSOR HISTIDINE KINASE CPXA"/>
    <property type="match status" value="1"/>
</dbReference>
<dbReference type="SMART" id="SM00388">
    <property type="entry name" value="HisKA"/>
    <property type="match status" value="1"/>
</dbReference>
<sequence>MNKSSIFYVITFIFIFAGVSVILAFLWLIEYDQQNYSNELNAKYSLIANARLLYFSGIISKKEFEEQTKNYKMNEITEAKNIRKVLFYGEVWGRAQTNSGLIEIISYNKEIYLNIIFDGKIFLYKDQDYESYRYFMIKAIAIAVICILILLYIFIFKKLKPLKALKKQIDKFALNKLNEIEDVSNGQDEISQVANAFYLAIVQIRKLNQSRQFFLRNIMHELKTPITKGLITLEMLEDNKYKSRLEGIFNRLEILINEFAAIEQITSGAAFINKKKYNILDILDEAKEVAMNDDKNIKISIKESFFVSVDFKLFTTAIKNMIDNGVKYSKEHFLQIEISKDFICFKNYGDKLNNSLEYYTQAFTQGSKQKDSFGLGLYIVNTILESHCIKLEYNYQDGMNLFYFKNLENIIIKD</sequence>
<comment type="subcellular location">
    <subcellularLocation>
        <location evidence="2">Membrane</location>
        <topology evidence="2">Multi-pass membrane protein</topology>
    </subcellularLocation>
</comment>